<keyword evidence="4 6" id="KW-0012">Acyltransferase</keyword>
<dbReference type="Pfam" id="PF00698">
    <property type="entry name" value="Acyl_transf_1"/>
    <property type="match status" value="1"/>
</dbReference>
<dbReference type="EMBL" id="JADIMS010000029">
    <property type="protein sequence ID" value="MBO8449798.1"/>
    <property type="molecule type" value="Genomic_DNA"/>
</dbReference>
<accession>A0A9D9EMS4</accession>
<dbReference type="EC" id="2.3.1.39" evidence="1 6"/>
<feature type="active site" evidence="7">
    <location>
        <position position="92"/>
    </location>
</feature>
<feature type="active site" evidence="7">
    <location>
        <position position="205"/>
    </location>
</feature>
<dbReference type="GO" id="GO:0006633">
    <property type="term" value="P:fatty acid biosynthetic process"/>
    <property type="evidence" value="ECO:0007669"/>
    <property type="project" value="TreeGrafter"/>
</dbReference>
<dbReference type="Proteomes" id="UP000823616">
    <property type="component" value="Unassembled WGS sequence"/>
</dbReference>
<evidence type="ECO:0000256" key="4">
    <source>
        <dbReference type="ARBA" id="ARBA00023315"/>
    </source>
</evidence>
<dbReference type="AlphaFoldDB" id="A0A9D9EMS4"/>
<comment type="similarity">
    <text evidence="6">Belongs to the fabD family.</text>
</comment>
<evidence type="ECO:0000313" key="10">
    <source>
        <dbReference type="Proteomes" id="UP000823616"/>
    </source>
</evidence>
<comment type="catalytic activity">
    <reaction evidence="5 6">
        <text>holo-[ACP] + malonyl-CoA = malonyl-[ACP] + CoA</text>
        <dbReference type="Rhea" id="RHEA:41792"/>
        <dbReference type="Rhea" id="RHEA-COMP:9623"/>
        <dbReference type="Rhea" id="RHEA-COMP:9685"/>
        <dbReference type="ChEBI" id="CHEBI:57287"/>
        <dbReference type="ChEBI" id="CHEBI:57384"/>
        <dbReference type="ChEBI" id="CHEBI:64479"/>
        <dbReference type="ChEBI" id="CHEBI:78449"/>
        <dbReference type="EC" id="2.3.1.39"/>
    </reaction>
</comment>
<reference evidence="9" key="1">
    <citation type="submission" date="2020-10" db="EMBL/GenBank/DDBJ databases">
        <authorList>
            <person name="Gilroy R."/>
        </authorList>
    </citation>
    <scope>NUCLEOTIDE SEQUENCE</scope>
    <source>
        <strain evidence="9">B3-4054</strain>
    </source>
</reference>
<dbReference type="SUPFAM" id="SSF52151">
    <property type="entry name" value="FabD/lysophospholipase-like"/>
    <property type="match status" value="1"/>
</dbReference>
<sequence>MVTKYAFLFPGQGAQFPGMGVDLYEASPAAKECLDTVSEIAGEDVLALLRDSPADVLSRSDRSQLAITAVSLTVAAVLKEKGIEPSACAGFSLGEFPALCVSGVLSFADTVRVVKQRGEIMQRVCDSIAARSAGRVPGMAAVIGLPPETVLRICADIDGVFAANMNSVRQTVVSGTADGLDAVEAAFKEAGARRVVRLAVAGPFHSPLMQEAADAFEQVIADVEFRDPVAALFSNVSGKQVASGAEAKASAVRHLVQSVLWTSEEKALAEFAAADAGSTWRFLEPGPGKVLAGLWKDTEFGAEHPVSPCCSFENITAL</sequence>
<keyword evidence="3 6" id="KW-0808">Transferase</keyword>
<organism evidence="9 10">
    <name type="scientific">Candidatus Avitreponema avistercoris</name>
    <dbReference type="NCBI Taxonomy" id="2840705"/>
    <lineage>
        <taxon>Bacteria</taxon>
        <taxon>Pseudomonadati</taxon>
        <taxon>Spirochaetota</taxon>
        <taxon>Spirochaetia</taxon>
        <taxon>Spirochaetales</taxon>
        <taxon>Candidatus Avitreponema</taxon>
    </lineage>
</organism>
<dbReference type="GO" id="GO:0004314">
    <property type="term" value="F:[acyl-carrier-protein] S-malonyltransferase activity"/>
    <property type="evidence" value="ECO:0007669"/>
    <property type="project" value="UniProtKB-EC"/>
</dbReference>
<dbReference type="Gene3D" id="3.40.366.10">
    <property type="entry name" value="Malonyl-Coenzyme A Acyl Carrier Protein, domain 2"/>
    <property type="match status" value="1"/>
</dbReference>
<evidence type="ECO:0000256" key="2">
    <source>
        <dbReference type="ARBA" id="ARBA00018953"/>
    </source>
</evidence>
<name>A0A9D9EMS4_9SPIR</name>
<evidence type="ECO:0000256" key="3">
    <source>
        <dbReference type="ARBA" id="ARBA00022679"/>
    </source>
</evidence>
<dbReference type="SUPFAM" id="SSF55048">
    <property type="entry name" value="Probable ACP-binding domain of malonyl-CoA ACP transacylase"/>
    <property type="match status" value="1"/>
</dbReference>
<dbReference type="PIRSF" id="PIRSF000446">
    <property type="entry name" value="Mct"/>
    <property type="match status" value="1"/>
</dbReference>
<dbReference type="SMART" id="SM00827">
    <property type="entry name" value="PKS_AT"/>
    <property type="match status" value="1"/>
</dbReference>
<dbReference type="InterPro" id="IPR014043">
    <property type="entry name" value="Acyl_transferase_dom"/>
</dbReference>
<dbReference type="PANTHER" id="PTHR42681">
    <property type="entry name" value="MALONYL-COA-ACYL CARRIER PROTEIN TRANSACYLASE, MITOCHONDRIAL"/>
    <property type="match status" value="1"/>
</dbReference>
<feature type="domain" description="Malonyl-CoA:ACP transacylase (MAT)" evidence="8">
    <location>
        <begin position="8"/>
        <end position="312"/>
    </location>
</feature>
<dbReference type="PANTHER" id="PTHR42681:SF1">
    <property type="entry name" value="MALONYL-COA-ACYL CARRIER PROTEIN TRANSACYLASE, MITOCHONDRIAL"/>
    <property type="match status" value="1"/>
</dbReference>
<dbReference type="InterPro" id="IPR001227">
    <property type="entry name" value="Ac_transferase_dom_sf"/>
</dbReference>
<reference evidence="9" key="2">
    <citation type="journal article" date="2021" name="PeerJ">
        <title>Extensive microbial diversity within the chicken gut microbiome revealed by metagenomics and culture.</title>
        <authorList>
            <person name="Gilroy R."/>
            <person name="Ravi A."/>
            <person name="Getino M."/>
            <person name="Pursley I."/>
            <person name="Horton D.L."/>
            <person name="Alikhan N.F."/>
            <person name="Baker D."/>
            <person name="Gharbi K."/>
            <person name="Hall N."/>
            <person name="Watson M."/>
            <person name="Adriaenssens E.M."/>
            <person name="Foster-Nyarko E."/>
            <person name="Jarju S."/>
            <person name="Secka A."/>
            <person name="Antonio M."/>
            <person name="Oren A."/>
            <person name="Chaudhuri R.R."/>
            <person name="La Ragione R."/>
            <person name="Hildebrand F."/>
            <person name="Pallen M.J."/>
        </authorList>
    </citation>
    <scope>NUCLEOTIDE SEQUENCE</scope>
    <source>
        <strain evidence="9">B3-4054</strain>
    </source>
</reference>
<dbReference type="GO" id="GO:0005829">
    <property type="term" value="C:cytosol"/>
    <property type="evidence" value="ECO:0007669"/>
    <property type="project" value="TreeGrafter"/>
</dbReference>
<evidence type="ECO:0000256" key="7">
    <source>
        <dbReference type="PIRSR" id="PIRSR000446-1"/>
    </source>
</evidence>
<evidence type="ECO:0000256" key="1">
    <source>
        <dbReference type="ARBA" id="ARBA00013258"/>
    </source>
</evidence>
<dbReference type="InterPro" id="IPR050858">
    <property type="entry name" value="Mal-CoA-ACP_Trans/PKS_FabD"/>
</dbReference>
<evidence type="ECO:0000259" key="8">
    <source>
        <dbReference type="SMART" id="SM00827"/>
    </source>
</evidence>
<evidence type="ECO:0000256" key="5">
    <source>
        <dbReference type="ARBA" id="ARBA00048462"/>
    </source>
</evidence>
<comment type="caution">
    <text evidence="9">The sequence shown here is derived from an EMBL/GenBank/DDBJ whole genome shotgun (WGS) entry which is preliminary data.</text>
</comment>
<dbReference type="InterPro" id="IPR016035">
    <property type="entry name" value="Acyl_Trfase/lysoPLipase"/>
</dbReference>
<evidence type="ECO:0000256" key="6">
    <source>
        <dbReference type="PIRNR" id="PIRNR000446"/>
    </source>
</evidence>
<proteinExistence type="inferred from homology"/>
<gene>
    <name evidence="9" type="ORF">IAA96_01680</name>
</gene>
<dbReference type="Gene3D" id="3.30.70.250">
    <property type="entry name" value="Malonyl-CoA ACP transacylase, ACP-binding"/>
    <property type="match status" value="1"/>
</dbReference>
<dbReference type="InterPro" id="IPR016036">
    <property type="entry name" value="Malonyl_transacylase_ACP-bd"/>
</dbReference>
<evidence type="ECO:0000313" key="9">
    <source>
        <dbReference type="EMBL" id="MBO8449798.1"/>
    </source>
</evidence>
<protein>
    <recommendedName>
        <fullName evidence="2 6">Malonyl CoA-acyl carrier protein transacylase</fullName>
        <ecNumber evidence="1 6">2.3.1.39</ecNumber>
    </recommendedName>
</protein>
<dbReference type="InterPro" id="IPR024925">
    <property type="entry name" value="Malonyl_CoA-ACP_transAc"/>
</dbReference>